<name>A0A266LTA0_PSEFR</name>
<sequence>MSSNELSLQYVLNNQFVSTKDYFLGLNGALNDLAPFLSLSERKDLCFNKLGLKDNNVAEQPFIQAAVELTVCAHFARFFPEGFVYEEKVNPPKDVDCSFRVGDYKFNVEVKCANFEKKHAVDDGEGFKIGAHGRLTDFKDLSGNLTEAFASVGSLLSEQRHMDNNLKDFLLSADGKFAAVTPDKELNVLVVACDDAMDMQKWYSYLYGSQGLFTPESFVDSSGYNKVDMVLLTNLYHRHKDPALKDKLVGHWEFNQAFSILCQNPKSLKPDETFNMFSGTAHHYNNELNSHVVEGDAPDFILNGLAIPDYVGRKLHANGINRFQPYQSEPDLD</sequence>
<protein>
    <submittedName>
        <fullName evidence="1">Uncharacterized protein</fullName>
    </submittedName>
</protein>
<evidence type="ECO:0000313" key="2">
    <source>
        <dbReference type="Proteomes" id="UP000216113"/>
    </source>
</evidence>
<gene>
    <name evidence="1" type="ORF">CJF43_17430</name>
</gene>
<comment type="caution">
    <text evidence="1">The sequence shown here is derived from an EMBL/GenBank/DDBJ whole genome shotgun (WGS) entry which is preliminary data.</text>
</comment>
<dbReference type="EMBL" id="NQKL01000014">
    <property type="protein sequence ID" value="OZY40617.1"/>
    <property type="molecule type" value="Genomic_DNA"/>
</dbReference>
<reference evidence="1 2" key="1">
    <citation type="submission" date="2017-08" db="EMBL/GenBank/DDBJ databases">
        <title>Genomic and metabolic characterisation of spoilage-associated Pseudomonas species.</title>
        <authorList>
            <person name="Stanborough T."/>
            <person name="Fegan N."/>
            <person name="Powell S.M."/>
            <person name="Singh T."/>
            <person name="Tamplin M.L."/>
            <person name="Chandry P.S."/>
        </authorList>
    </citation>
    <scope>NUCLEOTIDE SEQUENCE [LARGE SCALE GENOMIC DNA]</scope>
    <source>
        <strain evidence="1 2">F1820</strain>
    </source>
</reference>
<dbReference type="AlphaFoldDB" id="A0A266LTA0"/>
<dbReference type="Proteomes" id="UP000216113">
    <property type="component" value="Unassembled WGS sequence"/>
</dbReference>
<organism evidence="1 2">
    <name type="scientific">Pseudomonas fragi</name>
    <dbReference type="NCBI Taxonomy" id="296"/>
    <lineage>
        <taxon>Bacteria</taxon>
        <taxon>Pseudomonadati</taxon>
        <taxon>Pseudomonadota</taxon>
        <taxon>Gammaproteobacteria</taxon>
        <taxon>Pseudomonadales</taxon>
        <taxon>Pseudomonadaceae</taxon>
        <taxon>Pseudomonas</taxon>
    </lineage>
</organism>
<proteinExistence type="predicted"/>
<evidence type="ECO:0000313" key="1">
    <source>
        <dbReference type="EMBL" id="OZY40617.1"/>
    </source>
</evidence>
<accession>A0A266LTA0</accession>
<dbReference type="RefSeq" id="WP_095030244.1">
    <property type="nucleotide sequence ID" value="NZ_NQKL01000014.1"/>
</dbReference>